<feature type="transmembrane region" description="Helical" evidence="1">
    <location>
        <begin position="36"/>
        <end position="58"/>
    </location>
</feature>
<reference evidence="2 3" key="1">
    <citation type="submission" date="2024-08" db="EMBL/GenBank/DDBJ databases">
        <title>Genome mining of Saccharopolyspora cebuensis PGLac3 from Nigerian medicinal plant.</title>
        <authorList>
            <person name="Ezeobiora C.E."/>
            <person name="Igbokwe N.H."/>
            <person name="Amin D.H."/>
            <person name="Mendie U.E."/>
        </authorList>
    </citation>
    <scope>NUCLEOTIDE SEQUENCE [LARGE SCALE GENOMIC DNA]</scope>
    <source>
        <strain evidence="2 3">PGLac3</strain>
    </source>
</reference>
<keyword evidence="1" id="KW-0472">Membrane</keyword>
<dbReference type="PROSITE" id="PS51257">
    <property type="entry name" value="PROKAR_LIPOPROTEIN"/>
    <property type="match status" value="1"/>
</dbReference>
<sequence length="65" mass="7096">MVIERNRWLRRLLVVQPVVSWSVACLLWAAGGGVGLAVAVVLLWAGTLLCIAGIVVPLRNETRRC</sequence>
<gene>
    <name evidence="2" type="ORF">AB8O55_19565</name>
</gene>
<organism evidence="2 3">
    <name type="scientific">Saccharopolyspora cebuensis</name>
    <dbReference type="NCBI Taxonomy" id="418759"/>
    <lineage>
        <taxon>Bacteria</taxon>
        <taxon>Bacillati</taxon>
        <taxon>Actinomycetota</taxon>
        <taxon>Actinomycetes</taxon>
        <taxon>Pseudonocardiales</taxon>
        <taxon>Pseudonocardiaceae</taxon>
        <taxon>Saccharopolyspora</taxon>
    </lineage>
</organism>
<accession>A0ABV4CKH6</accession>
<dbReference type="EMBL" id="JBGEHV010000039">
    <property type="protein sequence ID" value="MEY8041611.1"/>
    <property type="molecule type" value="Genomic_DNA"/>
</dbReference>
<protein>
    <submittedName>
        <fullName evidence="2">Uncharacterized protein</fullName>
    </submittedName>
</protein>
<proteinExistence type="predicted"/>
<keyword evidence="1" id="KW-1133">Transmembrane helix</keyword>
<dbReference type="Proteomes" id="UP001564626">
    <property type="component" value="Unassembled WGS sequence"/>
</dbReference>
<evidence type="ECO:0000313" key="3">
    <source>
        <dbReference type="Proteomes" id="UP001564626"/>
    </source>
</evidence>
<keyword evidence="3" id="KW-1185">Reference proteome</keyword>
<keyword evidence="1" id="KW-0812">Transmembrane</keyword>
<comment type="caution">
    <text evidence="2">The sequence shown here is derived from an EMBL/GenBank/DDBJ whole genome shotgun (WGS) entry which is preliminary data.</text>
</comment>
<evidence type="ECO:0000313" key="2">
    <source>
        <dbReference type="EMBL" id="MEY8041611.1"/>
    </source>
</evidence>
<name>A0ABV4CKH6_9PSEU</name>
<feature type="transmembrane region" description="Helical" evidence="1">
    <location>
        <begin position="12"/>
        <end position="30"/>
    </location>
</feature>
<dbReference type="RefSeq" id="WP_345358858.1">
    <property type="nucleotide sequence ID" value="NZ_BAABII010000004.1"/>
</dbReference>
<evidence type="ECO:0000256" key="1">
    <source>
        <dbReference type="SAM" id="Phobius"/>
    </source>
</evidence>